<dbReference type="Gene3D" id="3.40.50.1820">
    <property type="entry name" value="alpha/beta hydrolase"/>
    <property type="match status" value="1"/>
</dbReference>
<reference evidence="2" key="2">
    <citation type="submission" date="2023-05" db="EMBL/GenBank/DDBJ databases">
        <authorList>
            <consortium name="Lawrence Berkeley National Laboratory"/>
            <person name="Steindorff A."/>
            <person name="Hensen N."/>
            <person name="Bonometti L."/>
            <person name="Westerberg I."/>
            <person name="Brannstrom I.O."/>
            <person name="Guillou S."/>
            <person name="Cros-Aarteil S."/>
            <person name="Calhoun S."/>
            <person name="Haridas S."/>
            <person name="Kuo A."/>
            <person name="Mondo S."/>
            <person name="Pangilinan J."/>
            <person name="Riley R."/>
            <person name="Labutti K."/>
            <person name="Andreopoulos B."/>
            <person name="Lipzen A."/>
            <person name="Chen C."/>
            <person name="Yanf M."/>
            <person name="Daum C."/>
            <person name="Ng V."/>
            <person name="Clum A."/>
            <person name="Ohm R."/>
            <person name="Martin F."/>
            <person name="Silar P."/>
            <person name="Natvig D."/>
            <person name="Lalanne C."/>
            <person name="Gautier V."/>
            <person name="Ament-Velasquez S.L."/>
            <person name="Kruys A."/>
            <person name="Hutchinson M.I."/>
            <person name="Powell A.J."/>
            <person name="Barry K."/>
            <person name="Miller A.N."/>
            <person name="Grigoriev I.V."/>
            <person name="Debuchy R."/>
            <person name="Gladieux P."/>
            <person name="Thoren M.H."/>
            <person name="Johannesson H."/>
        </authorList>
    </citation>
    <scope>NUCLEOTIDE SEQUENCE</scope>
    <source>
        <strain evidence="2">PSN243</strain>
    </source>
</reference>
<dbReference type="Pfam" id="PF12697">
    <property type="entry name" value="Abhydrolase_6"/>
    <property type="match status" value="1"/>
</dbReference>
<dbReference type="PANTHER" id="PTHR37017:SF11">
    <property type="entry name" value="ESTERASE_LIPASE_THIOESTERASE DOMAIN-CONTAINING PROTEIN"/>
    <property type="match status" value="1"/>
</dbReference>
<keyword evidence="3" id="KW-1185">Reference proteome</keyword>
<organism evidence="2 3">
    <name type="scientific">Podospora aff. communis PSN243</name>
    <dbReference type="NCBI Taxonomy" id="3040156"/>
    <lineage>
        <taxon>Eukaryota</taxon>
        <taxon>Fungi</taxon>
        <taxon>Dikarya</taxon>
        <taxon>Ascomycota</taxon>
        <taxon>Pezizomycotina</taxon>
        <taxon>Sordariomycetes</taxon>
        <taxon>Sordariomycetidae</taxon>
        <taxon>Sordariales</taxon>
        <taxon>Podosporaceae</taxon>
        <taxon>Podospora</taxon>
    </lineage>
</organism>
<dbReference type="InterPro" id="IPR029058">
    <property type="entry name" value="AB_hydrolase_fold"/>
</dbReference>
<dbReference type="AlphaFoldDB" id="A0AAV9GNH6"/>
<comment type="caution">
    <text evidence="2">The sequence shown here is derived from an EMBL/GenBank/DDBJ whole genome shotgun (WGS) entry which is preliminary data.</text>
</comment>
<name>A0AAV9GNH6_9PEZI</name>
<protein>
    <submittedName>
        <fullName evidence="2">Alpha/Beta hydrolase protein</fullName>
    </submittedName>
</protein>
<keyword evidence="2" id="KW-0378">Hydrolase</keyword>
<dbReference type="EMBL" id="MU865935">
    <property type="protein sequence ID" value="KAK4449778.1"/>
    <property type="molecule type" value="Genomic_DNA"/>
</dbReference>
<proteinExistence type="predicted"/>
<dbReference type="InterPro" id="IPR000073">
    <property type="entry name" value="AB_hydrolase_1"/>
</dbReference>
<dbReference type="Proteomes" id="UP001321760">
    <property type="component" value="Unassembled WGS sequence"/>
</dbReference>
<dbReference type="GO" id="GO:0016787">
    <property type="term" value="F:hydrolase activity"/>
    <property type="evidence" value="ECO:0007669"/>
    <property type="project" value="UniProtKB-KW"/>
</dbReference>
<gene>
    <name evidence="2" type="ORF">QBC34DRAFT_403974</name>
</gene>
<evidence type="ECO:0000259" key="1">
    <source>
        <dbReference type="Pfam" id="PF12697"/>
    </source>
</evidence>
<dbReference type="PANTHER" id="PTHR37017">
    <property type="entry name" value="AB HYDROLASE-1 DOMAIN-CONTAINING PROTEIN-RELATED"/>
    <property type="match status" value="1"/>
</dbReference>
<evidence type="ECO:0000313" key="2">
    <source>
        <dbReference type="EMBL" id="KAK4449778.1"/>
    </source>
</evidence>
<sequence>MPPSKPIIVIIPGAFHRPTHYDDVITSLRALDFTVLSIPLAVCGDADIFPLSTPADDVAALHTQLLPLLDAGHTAILVSHSYGSNVATLSLQSQSAPARARRNLPGGITGLISIAGFAFPERGKNLVGGDGDLPLRVNRLLKDGLVSVTEGAIGEFYSDVEPEKADKAFSGLCKYQSWRSMNTPPQFVEREIEVPKMYVVCERDKTVLPNVQESMVKTGEFERVVRLESGHSPFLSMPQRVVEVILGFVGEIEGAIKRNSSTVGDRPLG</sequence>
<evidence type="ECO:0000313" key="3">
    <source>
        <dbReference type="Proteomes" id="UP001321760"/>
    </source>
</evidence>
<dbReference type="SUPFAM" id="SSF53474">
    <property type="entry name" value="alpha/beta-Hydrolases"/>
    <property type="match status" value="1"/>
</dbReference>
<feature type="domain" description="AB hydrolase-1" evidence="1">
    <location>
        <begin position="8"/>
        <end position="243"/>
    </location>
</feature>
<accession>A0AAV9GNH6</accession>
<dbReference type="InterPro" id="IPR052897">
    <property type="entry name" value="Sec-Metab_Biosynth_Hydrolase"/>
</dbReference>
<reference evidence="2" key="1">
    <citation type="journal article" date="2023" name="Mol. Phylogenet. Evol.">
        <title>Genome-scale phylogeny and comparative genomics of the fungal order Sordariales.</title>
        <authorList>
            <person name="Hensen N."/>
            <person name="Bonometti L."/>
            <person name="Westerberg I."/>
            <person name="Brannstrom I.O."/>
            <person name="Guillou S."/>
            <person name="Cros-Aarteil S."/>
            <person name="Calhoun S."/>
            <person name="Haridas S."/>
            <person name="Kuo A."/>
            <person name="Mondo S."/>
            <person name="Pangilinan J."/>
            <person name="Riley R."/>
            <person name="LaButti K."/>
            <person name="Andreopoulos B."/>
            <person name="Lipzen A."/>
            <person name="Chen C."/>
            <person name="Yan M."/>
            <person name="Daum C."/>
            <person name="Ng V."/>
            <person name="Clum A."/>
            <person name="Steindorff A."/>
            <person name="Ohm R.A."/>
            <person name="Martin F."/>
            <person name="Silar P."/>
            <person name="Natvig D.O."/>
            <person name="Lalanne C."/>
            <person name="Gautier V."/>
            <person name="Ament-Velasquez S.L."/>
            <person name="Kruys A."/>
            <person name="Hutchinson M.I."/>
            <person name="Powell A.J."/>
            <person name="Barry K."/>
            <person name="Miller A.N."/>
            <person name="Grigoriev I.V."/>
            <person name="Debuchy R."/>
            <person name="Gladieux P."/>
            <person name="Hiltunen Thoren M."/>
            <person name="Johannesson H."/>
        </authorList>
    </citation>
    <scope>NUCLEOTIDE SEQUENCE</scope>
    <source>
        <strain evidence="2">PSN243</strain>
    </source>
</reference>